<reference evidence="3 4" key="1">
    <citation type="submission" date="2019-07" db="EMBL/GenBank/DDBJ databases">
        <title>New species of Amycolatopsis and Streptomyces.</title>
        <authorList>
            <person name="Duangmal K."/>
            <person name="Teo W.F.A."/>
            <person name="Lipun K."/>
        </authorList>
    </citation>
    <scope>NUCLEOTIDE SEQUENCE [LARGE SCALE GENOMIC DNA]</scope>
    <source>
        <strain evidence="3 4">TISTR 2346</strain>
    </source>
</reference>
<dbReference type="Proteomes" id="UP000326979">
    <property type="component" value="Unassembled WGS sequence"/>
</dbReference>
<evidence type="ECO:0000259" key="2">
    <source>
        <dbReference type="Pfam" id="PF12307"/>
    </source>
</evidence>
<feature type="region of interest" description="Disordered" evidence="1">
    <location>
        <begin position="202"/>
        <end position="222"/>
    </location>
</feature>
<accession>A0A5N8VTC5</accession>
<evidence type="ECO:0000313" key="3">
    <source>
        <dbReference type="EMBL" id="MPY38487.1"/>
    </source>
</evidence>
<dbReference type="RefSeq" id="WP_152779171.1">
    <property type="nucleotide sequence ID" value="NZ_BAABEQ010000029.1"/>
</dbReference>
<gene>
    <name evidence="3" type="ORF">FNH04_00455</name>
</gene>
<keyword evidence="4" id="KW-1185">Reference proteome</keyword>
<feature type="domain" description="DUF3631" evidence="2">
    <location>
        <begin position="119"/>
        <end position="200"/>
    </location>
</feature>
<evidence type="ECO:0000256" key="1">
    <source>
        <dbReference type="SAM" id="MobiDB-lite"/>
    </source>
</evidence>
<organism evidence="3 4">
    <name type="scientific">Streptomyces phyllanthi</name>
    <dbReference type="NCBI Taxonomy" id="1803180"/>
    <lineage>
        <taxon>Bacteria</taxon>
        <taxon>Bacillati</taxon>
        <taxon>Actinomycetota</taxon>
        <taxon>Actinomycetes</taxon>
        <taxon>Kitasatosporales</taxon>
        <taxon>Streptomycetaceae</taxon>
        <taxon>Streptomyces</taxon>
    </lineage>
</organism>
<protein>
    <submittedName>
        <fullName evidence="3">DUF3631 domain-containing protein</fullName>
    </submittedName>
</protein>
<dbReference type="Pfam" id="PF12307">
    <property type="entry name" value="DUF3631"/>
    <property type="match status" value="1"/>
</dbReference>
<name>A0A5N8VTC5_9ACTN</name>
<dbReference type="OrthoDB" id="3261135at2"/>
<proteinExistence type="predicted"/>
<dbReference type="InterPro" id="IPR022081">
    <property type="entry name" value="DUF3631"/>
</dbReference>
<sequence length="222" mass="24310">MTTPLRLADPDDVCGEDRLLRLAVTALVKEQRRLDDAYCTAVTEFVAASSLGEEQREHSVMLIQLIGEQRESVQKVTGDLVDHYCDVRLWSPRRSEAEGEHRPAVWEAPAASFLDPDGIVASCRDVFTAHGDPSALSTAVLVRALRATTGPAWGTWQRDDLTARGLSNLLAPYGLRPGNVRLPDGSRRKGYRRSAFTEALRPHCPDLSAGPMPATRNPRAAA</sequence>
<comment type="caution">
    <text evidence="3">The sequence shown here is derived from an EMBL/GenBank/DDBJ whole genome shotgun (WGS) entry which is preliminary data.</text>
</comment>
<dbReference type="AlphaFoldDB" id="A0A5N8VTC5"/>
<evidence type="ECO:0000313" key="4">
    <source>
        <dbReference type="Proteomes" id="UP000326979"/>
    </source>
</evidence>
<dbReference type="EMBL" id="VJZE01000002">
    <property type="protein sequence ID" value="MPY38487.1"/>
    <property type="molecule type" value="Genomic_DNA"/>
</dbReference>